<dbReference type="EMBL" id="JABASA010000030">
    <property type="protein sequence ID" value="NMD49948.1"/>
    <property type="molecule type" value="Genomic_DNA"/>
</dbReference>
<feature type="transmembrane region" description="Helical" evidence="1">
    <location>
        <begin position="28"/>
        <end position="45"/>
    </location>
</feature>
<feature type="transmembrane region" description="Helical" evidence="1">
    <location>
        <begin position="5"/>
        <end position="22"/>
    </location>
</feature>
<accession>A0A7X9LET1</accession>
<protein>
    <submittedName>
        <fullName evidence="2">Uncharacterized protein</fullName>
    </submittedName>
</protein>
<keyword evidence="1" id="KW-1133">Transmembrane helix</keyword>
<dbReference type="RefSeq" id="WP_193524042.1">
    <property type="nucleotide sequence ID" value="NZ_JABASA010000030.1"/>
</dbReference>
<dbReference type="AlphaFoldDB" id="A0A7X9LET1"/>
<reference evidence="2 3" key="1">
    <citation type="submission" date="2020-04" db="EMBL/GenBank/DDBJ databases">
        <title>MicrobeNet Type strains.</title>
        <authorList>
            <person name="Nicholson A.C."/>
        </authorList>
    </citation>
    <scope>NUCLEOTIDE SEQUENCE [LARGE SCALE GENOMIC DNA]</scope>
    <source>
        <strain evidence="2 3">DSM 22768</strain>
    </source>
</reference>
<comment type="caution">
    <text evidence="2">The sequence shown here is derived from an EMBL/GenBank/DDBJ whole genome shotgun (WGS) entry which is preliminary data.</text>
</comment>
<proteinExistence type="predicted"/>
<evidence type="ECO:0000256" key="1">
    <source>
        <dbReference type="SAM" id="Phobius"/>
    </source>
</evidence>
<organism evidence="2 3">
    <name type="scientific">Streptococcus ratti</name>
    <dbReference type="NCBI Taxonomy" id="1341"/>
    <lineage>
        <taxon>Bacteria</taxon>
        <taxon>Bacillati</taxon>
        <taxon>Bacillota</taxon>
        <taxon>Bacilli</taxon>
        <taxon>Lactobacillales</taxon>
        <taxon>Streptococcaceae</taxon>
        <taxon>Streptococcus</taxon>
    </lineage>
</organism>
<keyword evidence="1" id="KW-0472">Membrane</keyword>
<sequence>MKKYLVIPCVVIVLFLGIRVLLTSSNMLQMTFALIGMLLVLFGIFKEYGKADKK</sequence>
<name>A0A7X9LET1_STRRT</name>
<keyword evidence="1" id="KW-0812">Transmembrane</keyword>
<evidence type="ECO:0000313" key="3">
    <source>
        <dbReference type="Proteomes" id="UP000532121"/>
    </source>
</evidence>
<evidence type="ECO:0000313" key="2">
    <source>
        <dbReference type="EMBL" id="NMD49948.1"/>
    </source>
</evidence>
<gene>
    <name evidence="2" type="ORF">HHO37_09915</name>
</gene>
<dbReference type="Proteomes" id="UP000532121">
    <property type="component" value="Unassembled WGS sequence"/>
</dbReference>